<feature type="non-terminal residue" evidence="1">
    <location>
        <position position="1"/>
    </location>
</feature>
<comment type="caution">
    <text evidence="1">The sequence shown here is derived from an EMBL/GenBank/DDBJ whole genome shotgun (WGS) entry which is preliminary data.</text>
</comment>
<organism evidence="1 2">
    <name type="scientific">Artemia franciscana</name>
    <name type="common">Brine shrimp</name>
    <name type="synonym">Artemia sanfranciscana</name>
    <dbReference type="NCBI Taxonomy" id="6661"/>
    <lineage>
        <taxon>Eukaryota</taxon>
        <taxon>Metazoa</taxon>
        <taxon>Ecdysozoa</taxon>
        <taxon>Arthropoda</taxon>
        <taxon>Crustacea</taxon>
        <taxon>Branchiopoda</taxon>
        <taxon>Anostraca</taxon>
        <taxon>Artemiidae</taxon>
        <taxon>Artemia</taxon>
    </lineage>
</organism>
<sequence>MGYKTYKYEDQKELKFEAKNKEAFSKKAEVTKYKADQVKKKMPRIIVYEVTECEDPDSFRTEFLRSNDNVKDMVDYFELLKAVTVLRKDRNFANVVLEVSPQLHQSILLNSHVKLDFLMKHCEDYLFLIKCSKFCHYGHIATQCRGELPELCKKFNLVDVEIKFTERNYQTVESFRKLMEGFKCIDDANTE</sequence>
<evidence type="ECO:0000313" key="2">
    <source>
        <dbReference type="Proteomes" id="UP001187531"/>
    </source>
</evidence>
<accession>A0AA88IBZ0</accession>
<dbReference type="AlphaFoldDB" id="A0AA88IBZ0"/>
<protein>
    <submittedName>
        <fullName evidence="1">Uncharacterized protein</fullName>
    </submittedName>
</protein>
<proteinExistence type="predicted"/>
<dbReference type="Proteomes" id="UP001187531">
    <property type="component" value="Unassembled WGS sequence"/>
</dbReference>
<dbReference type="EMBL" id="JAVRJZ010000003">
    <property type="protein sequence ID" value="KAK2725253.1"/>
    <property type="molecule type" value="Genomic_DNA"/>
</dbReference>
<keyword evidence="2" id="KW-1185">Reference proteome</keyword>
<name>A0AA88IBZ0_ARTSF</name>
<gene>
    <name evidence="1" type="ORF">QYM36_001633</name>
</gene>
<evidence type="ECO:0000313" key="1">
    <source>
        <dbReference type="EMBL" id="KAK2725253.1"/>
    </source>
</evidence>
<reference evidence="1" key="1">
    <citation type="submission" date="2023-07" db="EMBL/GenBank/DDBJ databases">
        <title>Chromosome-level genome assembly of Artemia franciscana.</title>
        <authorList>
            <person name="Jo E."/>
        </authorList>
    </citation>
    <scope>NUCLEOTIDE SEQUENCE</scope>
    <source>
        <tissue evidence="1">Whole body</tissue>
    </source>
</reference>